<feature type="chain" id="PRO_5038824696" evidence="1">
    <location>
        <begin position="24"/>
        <end position="159"/>
    </location>
</feature>
<evidence type="ECO:0000313" key="3">
    <source>
        <dbReference type="Proteomes" id="UP000828390"/>
    </source>
</evidence>
<evidence type="ECO:0000256" key="1">
    <source>
        <dbReference type="SAM" id="SignalP"/>
    </source>
</evidence>
<protein>
    <submittedName>
        <fullName evidence="2">Uncharacterized protein</fullName>
    </submittedName>
</protein>
<reference evidence="2" key="2">
    <citation type="submission" date="2020-11" db="EMBL/GenBank/DDBJ databases">
        <authorList>
            <person name="McCartney M.A."/>
            <person name="Auch B."/>
            <person name="Kono T."/>
            <person name="Mallez S."/>
            <person name="Becker A."/>
            <person name="Gohl D.M."/>
            <person name="Silverstein K.A.T."/>
            <person name="Koren S."/>
            <person name="Bechman K.B."/>
            <person name="Herman A."/>
            <person name="Abrahante J.E."/>
            <person name="Garbe J."/>
        </authorList>
    </citation>
    <scope>NUCLEOTIDE SEQUENCE</scope>
    <source>
        <strain evidence="2">Duluth1</strain>
        <tissue evidence="2">Whole animal</tissue>
    </source>
</reference>
<evidence type="ECO:0000313" key="2">
    <source>
        <dbReference type="EMBL" id="KAH3822812.1"/>
    </source>
</evidence>
<keyword evidence="3" id="KW-1185">Reference proteome</keyword>
<keyword evidence="1" id="KW-0732">Signal</keyword>
<dbReference type="AlphaFoldDB" id="A0A9D4GZT1"/>
<reference evidence="2" key="1">
    <citation type="journal article" date="2019" name="bioRxiv">
        <title>The Genome of the Zebra Mussel, Dreissena polymorpha: A Resource for Invasive Species Research.</title>
        <authorList>
            <person name="McCartney M.A."/>
            <person name="Auch B."/>
            <person name="Kono T."/>
            <person name="Mallez S."/>
            <person name="Zhang Y."/>
            <person name="Obille A."/>
            <person name="Becker A."/>
            <person name="Abrahante J.E."/>
            <person name="Garbe J."/>
            <person name="Badalamenti J.P."/>
            <person name="Herman A."/>
            <person name="Mangelson H."/>
            <person name="Liachko I."/>
            <person name="Sullivan S."/>
            <person name="Sone E.D."/>
            <person name="Koren S."/>
            <person name="Silverstein K.A.T."/>
            <person name="Beckman K.B."/>
            <person name="Gohl D.M."/>
        </authorList>
    </citation>
    <scope>NUCLEOTIDE SEQUENCE</scope>
    <source>
        <strain evidence="2">Duluth1</strain>
        <tissue evidence="2">Whole animal</tissue>
    </source>
</reference>
<dbReference type="EMBL" id="JAIWYP010000005">
    <property type="protein sequence ID" value="KAH3822812.1"/>
    <property type="molecule type" value="Genomic_DNA"/>
</dbReference>
<organism evidence="2 3">
    <name type="scientific">Dreissena polymorpha</name>
    <name type="common">Zebra mussel</name>
    <name type="synonym">Mytilus polymorpha</name>
    <dbReference type="NCBI Taxonomy" id="45954"/>
    <lineage>
        <taxon>Eukaryota</taxon>
        <taxon>Metazoa</taxon>
        <taxon>Spiralia</taxon>
        <taxon>Lophotrochozoa</taxon>
        <taxon>Mollusca</taxon>
        <taxon>Bivalvia</taxon>
        <taxon>Autobranchia</taxon>
        <taxon>Heteroconchia</taxon>
        <taxon>Euheterodonta</taxon>
        <taxon>Imparidentia</taxon>
        <taxon>Neoheterodontei</taxon>
        <taxon>Myida</taxon>
        <taxon>Dreissenoidea</taxon>
        <taxon>Dreissenidae</taxon>
        <taxon>Dreissena</taxon>
    </lineage>
</organism>
<accession>A0A9D4GZT1</accession>
<sequence length="159" mass="17983">MIMNLFHVLMMFSVLFRSHYILCAQQIVDGSTNGAGVLASGQPVKTVIVADGLHHRAIVGFSNEADVRIKRKPVKTALAFRDVMKKKLHFSDENNDLLNLPDVKKWFEKEYTSMTKEFNPQDSAQTESAVDNLATIWCAYCQSIKRCSCIRQYCSNVTC</sequence>
<comment type="caution">
    <text evidence="2">The sequence shown here is derived from an EMBL/GenBank/DDBJ whole genome shotgun (WGS) entry which is preliminary data.</text>
</comment>
<name>A0A9D4GZT1_DREPO</name>
<gene>
    <name evidence="2" type="ORF">DPMN_124603</name>
</gene>
<feature type="signal peptide" evidence="1">
    <location>
        <begin position="1"/>
        <end position="23"/>
    </location>
</feature>
<proteinExistence type="predicted"/>
<dbReference type="Proteomes" id="UP000828390">
    <property type="component" value="Unassembled WGS sequence"/>
</dbReference>